<dbReference type="GO" id="GO:0044210">
    <property type="term" value="P:'de novo' CTP biosynthetic process"/>
    <property type="evidence" value="ECO:0007669"/>
    <property type="project" value="UniProtKB-UniRule"/>
</dbReference>
<dbReference type="Pfam" id="PF00117">
    <property type="entry name" value="GATase"/>
    <property type="match status" value="1"/>
</dbReference>
<dbReference type="Gene3D" id="3.40.50.880">
    <property type="match status" value="1"/>
</dbReference>
<dbReference type="GO" id="GO:0005524">
    <property type="term" value="F:ATP binding"/>
    <property type="evidence" value="ECO:0007669"/>
    <property type="project" value="UniProtKB-KW"/>
</dbReference>
<dbReference type="InterPro" id="IPR017926">
    <property type="entry name" value="GATASE"/>
</dbReference>
<dbReference type="FunFam" id="3.40.50.880:FF:000005">
    <property type="entry name" value="CTP synthase"/>
    <property type="match status" value="1"/>
</dbReference>
<evidence type="ECO:0000256" key="2">
    <source>
        <dbReference type="ARBA" id="ARBA00007533"/>
    </source>
</evidence>
<dbReference type="PANTHER" id="PTHR11550:SF0">
    <property type="entry name" value="CTP SYNTHASE-RELATED"/>
    <property type="match status" value="1"/>
</dbReference>
<keyword evidence="5 9" id="KW-0067">ATP-binding</keyword>
<evidence type="ECO:0000256" key="5">
    <source>
        <dbReference type="ARBA" id="ARBA00022840"/>
    </source>
</evidence>
<comment type="catalytic activity">
    <reaction evidence="8 9">
        <text>UTP + L-glutamine + ATP + H2O = CTP + L-glutamate + ADP + phosphate + 2 H(+)</text>
        <dbReference type="Rhea" id="RHEA:26426"/>
        <dbReference type="ChEBI" id="CHEBI:15377"/>
        <dbReference type="ChEBI" id="CHEBI:15378"/>
        <dbReference type="ChEBI" id="CHEBI:29985"/>
        <dbReference type="ChEBI" id="CHEBI:30616"/>
        <dbReference type="ChEBI" id="CHEBI:37563"/>
        <dbReference type="ChEBI" id="CHEBI:43474"/>
        <dbReference type="ChEBI" id="CHEBI:46398"/>
        <dbReference type="ChEBI" id="CHEBI:58359"/>
        <dbReference type="ChEBI" id="CHEBI:456216"/>
        <dbReference type="EC" id="6.3.4.2"/>
    </reaction>
</comment>
<dbReference type="SUPFAM" id="SSF52540">
    <property type="entry name" value="P-loop containing nucleoside triphosphate hydrolases"/>
    <property type="match status" value="1"/>
</dbReference>
<dbReference type="InterPro" id="IPR029062">
    <property type="entry name" value="Class_I_gatase-like"/>
</dbReference>
<evidence type="ECO:0000256" key="6">
    <source>
        <dbReference type="ARBA" id="ARBA00022962"/>
    </source>
</evidence>
<dbReference type="EC" id="6.3.4.2" evidence="9"/>
<dbReference type="EMBL" id="HBIO01001833">
    <property type="protein sequence ID" value="CAE0456474.1"/>
    <property type="molecule type" value="Transcribed_RNA"/>
</dbReference>
<dbReference type="InterPro" id="IPR027417">
    <property type="entry name" value="P-loop_NTPase"/>
</dbReference>
<dbReference type="UniPathway" id="UPA00159">
    <property type="reaction ID" value="UER00277"/>
</dbReference>
<dbReference type="GO" id="GO:0003883">
    <property type="term" value="F:CTP synthase activity"/>
    <property type="evidence" value="ECO:0007669"/>
    <property type="project" value="UniProtKB-UniRule"/>
</dbReference>
<evidence type="ECO:0000256" key="9">
    <source>
        <dbReference type="RuleBase" id="RU810713"/>
    </source>
</evidence>
<dbReference type="InterPro" id="IPR017456">
    <property type="entry name" value="CTP_synthase_N"/>
</dbReference>
<dbReference type="FunFam" id="3.40.50.300:FF:000207">
    <property type="entry name" value="CTP synthase"/>
    <property type="match status" value="1"/>
</dbReference>
<accession>A0A7S3PV28</accession>
<dbReference type="CDD" id="cd01746">
    <property type="entry name" value="GATase1_CTP_Synthase"/>
    <property type="match status" value="1"/>
</dbReference>
<feature type="domain" description="CTP synthase N-terminal" evidence="11">
    <location>
        <begin position="19"/>
        <end position="287"/>
    </location>
</feature>
<evidence type="ECO:0000256" key="1">
    <source>
        <dbReference type="ARBA" id="ARBA00005171"/>
    </source>
</evidence>
<dbReference type="GO" id="GO:0019856">
    <property type="term" value="P:pyrimidine nucleobase biosynthetic process"/>
    <property type="evidence" value="ECO:0007669"/>
    <property type="project" value="TreeGrafter"/>
</dbReference>
<organism evidence="12">
    <name type="scientific">Chaetoceros debilis</name>
    <dbReference type="NCBI Taxonomy" id="122233"/>
    <lineage>
        <taxon>Eukaryota</taxon>
        <taxon>Sar</taxon>
        <taxon>Stramenopiles</taxon>
        <taxon>Ochrophyta</taxon>
        <taxon>Bacillariophyta</taxon>
        <taxon>Coscinodiscophyceae</taxon>
        <taxon>Chaetocerotophycidae</taxon>
        <taxon>Chaetocerotales</taxon>
        <taxon>Chaetocerotaceae</taxon>
        <taxon>Chaetoceros</taxon>
    </lineage>
</organism>
<keyword evidence="4 9" id="KW-0547">Nucleotide-binding</keyword>
<evidence type="ECO:0000256" key="7">
    <source>
        <dbReference type="ARBA" id="ARBA00022975"/>
    </source>
</evidence>
<comment type="function">
    <text evidence="9">Catalyzes the ATP-dependent amination of UTP to CTP with either L-glutamine or ammonia as the source of nitrogen.</text>
</comment>
<sequence>MKTSTFSTSFHQTEERKMKYVIVSGGVVSGLGKGVTISSLGRMLIGCGLRVTSIKIDPYLNVDAGTMSPFEHGEVFVLGDGAESDLDLGNYERFLGINLTADHNITTGKIYREVIARERKGDYLGKTVQVVPHITNEIQDWIERVAQIPVDETGEAADVCLIEVGGTVGDIESSIFFEALRQFQFRVNPENFCLMFVSLVPILSDEQKTKPTQHGVRDLRSLGLSPKVIFCRCPVPLVDPCKNKISAFCHVSPDNVISVHDVNNVYHVPLLLLEQNLHRIIAKELHLEDRMEIENPDMRSWSEMAFRVDGFTESVKIALIGKYTGLQDAYLSVIKSLKHASIACEKKLELVWIEAAMLEDKENADEYESAWSKLKSADGIIVPGGFGNRGFNGKCLAAEYCRKNEKPYLGICLGFQAMVVEYSRNVLGWEDANSAEFDENSAHPVVIFMPEIDKETMGGNMRLGARNTKFTHKHDDGSMSTAQILYGGLDVVSERHRHRYEVNPEKVDEIHNAGLKFVGRDESGERMEVAELPRSEHPFYVGCQYHPEFKSRPLTPSPPFHGLVLAATGQLKGHFENA</sequence>
<comment type="pathway">
    <text evidence="1 9">Pyrimidine metabolism; CTP biosynthesis via de novo pathway; CTP from UDP: step 2/2.</text>
</comment>
<dbReference type="Gene3D" id="3.40.50.300">
    <property type="entry name" value="P-loop containing nucleotide triphosphate hydrolases"/>
    <property type="match status" value="1"/>
</dbReference>
<dbReference type="Pfam" id="PF06418">
    <property type="entry name" value="CTP_synth_N"/>
    <property type="match status" value="1"/>
</dbReference>
<comment type="similarity">
    <text evidence="2 9">Belongs to the CTP synthase family.</text>
</comment>
<evidence type="ECO:0000259" key="10">
    <source>
        <dbReference type="Pfam" id="PF00117"/>
    </source>
</evidence>
<dbReference type="InterPro" id="IPR033828">
    <property type="entry name" value="GATase1_CTP_Synthase"/>
</dbReference>
<feature type="domain" description="Glutamine amidotransferase" evidence="10">
    <location>
        <begin position="326"/>
        <end position="563"/>
    </location>
</feature>
<dbReference type="PANTHER" id="PTHR11550">
    <property type="entry name" value="CTP SYNTHASE"/>
    <property type="match status" value="1"/>
</dbReference>
<reference evidence="12" key="1">
    <citation type="submission" date="2021-01" db="EMBL/GenBank/DDBJ databases">
        <authorList>
            <person name="Corre E."/>
            <person name="Pelletier E."/>
            <person name="Niang G."/>
            <person name="Scheremetjew M."/>
            <person name="Finn R."/>
            <person name="Kale V."/>
            <person name="Holt S."/>
            <person name="Cochrane G."/>
            <person name="Meng A."/>
            <person name="Brown T."/>
            <person name="Cohen L."/>
        </authorList>
    </citation>
    <scope>NUCLEOTIDE SEQUENCE</scope>
    <source>
        <strain evidence="12">MM31A-1</strain>
    </source>
</reference>
<evidence type="ECO:0000313" key="12">
    <source>
        <dbReference type="EMBL" id="CAE0456474.1"/>
    </source>
</evidence>
<dbReference type="PROSITE" id="PS51273">
    <property type="entry name" value="GATASE_TYPE_1"/>
    <property type="match status" value="1"/>
</dbReference>
<dbReference type="NCBIfam" id="TIGR00337">
    <property type="entry name" value="PyrG"/>
    <property type="match status" value="1"/>
</dbReference>
<keyword evidence="7 9" id="KW-0665">Pyrimidine biosynthesis</keyword>
<evidence type="ECO:0000256" key="4">
    <source>
        <dbReference type="ARBA" id="ARBA00022741"/>
    </source>
</evidence>
<dbReference type="InterPro" id="IPR004468">
    <property type="entry name" value="CTP_synthase"/>
</dbReference>
<gene>
    <name evidence="12" type="ORF">CDEB00056_LOCUS1315</name>
</gene>
<dbReference type="SUPFAM" id="SSF52317">
    <property type="entry name" value="Class I glutamine amidotransferase-like"/>
    <property type="match status" value="1"/>
</dbReference>
<protein>
    <recommendedName>
        <fullName evidence="9">CTP synthase</fullName>
        <ecNumber evidence="9">6.3.4.2</ecNumber>
    </recommendedName>
    <alternativeName>
        <fullName evidence="9">UTP--ammonia ligase</fullName>
    </alternativeName>
</protein>
<dbReference type="AlphaFoldDB" id="A0A7S3PV28"/>
<evidence type="ECO:0000256" key="8">
    <source>
        <dbReference type="ARBA" id="ARBA00047781"/>
    </source>
</evidence>
<name>A0A7S3PV28_9STRA</name>
<evidence type="ECO:0000259" key="11">
    <source>
        <dbReference type="Pfam" id="PF06418"/>
    </source>
</evidence>
<proteinExistence type="inferred from homology"/>
<dbReference type="CDD" id="cd03113">
    <property type="entry name" value="CTPS_N"/>
    <property type="match status" value="1"/>
</dbReference>
<dbReference type="NCBIfam" id="NF003792">
    <property type="entry name" value="PRK05380.1"/>
    <property type="match status" value="1"/>
</dbReference>
<keyword evidence="3 9" id="KW-0436">Ligase</keyword>
<keyword evidence="6 9" id="KW-0315">Glutamine amidotransferase</keyword>
<evidence type="ECO:0000256" key="3">
    <source>
        <dbReference type="ARBA" id="ARBA00022598"/>
    </source>
</evidence>
<dbReference type="GO" id="GO:0042802">
    <property type="term" value="F:identical protein binding"/>
    <property type="evidence" value="ECO:0007669"/>
    <property type="project" value="TreeGrafter"/>
</dbReference>